<gene>
    <name evidence="2" type="ORF">CAI16_19355</name>
</gene>
<keyword evidence="1" id="KW-1133">Transmembrane helix</keyword>
<dbReference type="Proteomes" id="UP000256488">
    <property type="component" value="Unassembled WGS sequence"/>
</dbReference>
<dbReference type="EMBL" id="NFZX01000087">
    <property type="protein sequence ID" value="RFA31973.1"/>
    <property type="molecule type" value="Genomic_DNA"/>
</dbReference>
<dbReference type="RefSeq" id="WP_116279700.1">
    <property type="nucleotide sequence ID" value="NZ_NFZX01000087.1"/>
</dbReference>
<reference evidence="2 3" key="1">
    <citation type="submission" date="2017-05" db="EMBL/GenBank/DDBJ databases">
        <title>Virgibacillus sp. AK90 isolated from a saltern of Kakinada, India.</title>
        <authorList>
            <person name="Gupta V."/>
            <person name="Sidhu C."/>
            <person name="Korpole S."/>
            <person name="Pinnaka A.K."/>
        </authorList>
    </citation>
    <scope>NUCLEOTIDE SEQUENCE [LARGE SCALE GENOMIC DNA]</scope>
    <source>
        <strain evidence="2 3">AK90</strain>
    </source>
</reference>
<evidence type="ECO:0000313" key="2">
    <source>
        <dbReference type="EMBL" id="RFA31973.1"/>
    </source>
</evidence>
<feature type="transmembrane region" description="Helical" evidence="1">
    <location>
        <begin position="7"/>
        <end position="28"/>
    </location>
</feature>
<protein>
    <submittedName>
        <fullName evidence="2">Uncharacterized protein</fullName>
    </submittedName>
</protein>
<sequence>MIKNNLNALNISLICLLLISLFLNYHLYSENQEKNSYYTVYYIEDFFNELQESILSLKSIIADEETDYREISYLVERLNYLDYMVRRVPYYFDGMGGGTNYIGYAAVVMNRGISYEGHVIPPFFEDQEINQSELAFLKLFKDHLTSIYAQLESEDTNKLANNVTKNRFDNIIMKDIFIVGAERELVEEYLKYTALD</sequence>
<comment type="caution">
    <text evidence="2">The sequence shown here is derived from an EMBL/GenBank/DDBJ whole genome shotgun (WGS) entry which is preliminary data.</text>
</comment>
<keyword evidence="1" id="KW-0812">Transmembrane</keyword>
<organism evidence="2 3">
    <name type="scientific">Virgibacillus dokdonensis</name>
    <dbReference type="NCBI Taxonomy" id="302167"/>
    <lineage>
        <taxon>Bacteria</taxon>
        <taxon>Bacillati</taxon>
        <taxon>Bacillota</taxon>
        <taxon>Bacilli</taxon>
        <taxon>Bacillales</taxon>
        <taxon>Bacillaceae</taxon>
        <taxon>Virgibacillus</taxon>
    </lineage>
</organism>
<proteinExistence type="predicted"/>
<accession>A0A3E0WIC8</accession>
<evidence type="ECO:0000313" key="3">
    <source>
        <dbReference type="Proteomes" id="UP000256488"/>
    </source>
</evidence>
<dbReference type="AlphaFoldDB" id="A0A3E0WIC8"/>
<evidence type="ECO:0000256" key="1">
    <source>
        <dbReference type="SAM" id="Phobius"/>
    </source>
</evidence>
<keyword evidence="1" id="KW-0472">Membrane</keyword>
<name>A0A3E0WIC8_9BACI</name>